<sequence length="117" mass="13350">MKAVYKMHIDCGRMGELEGVFVATKKQVEKLLSSGVEVYFGEVLGKHSEVYRYIEDKDIKMVSDDQNVVDVIEKHGLQSGYNPFEYTSVNFDYESIGLDEDCSVEEIIDKLIEKEAN</sequence>
<dbReference type="RefSeq" id="WP_065082062.1">
    <property type="nucleotide sequence ID" value="NZ_FLSS01000019.1"/>
</dbReference>
<protein>
    <submittedName>
        <fullName evidence="1">Uncharacterized protein</fullName>
    </submittedName>
</protein>
<accession>A0ABY3NBH1</accession>
<evidence type="ECO:0000313" key="2">
    <source>
        <dbReference type="Proteomes" id="UP000324513"/>
    </source>
</evidence>
<dbReference type="EMBL" id="VNHK01000022">
    <property type="protein sequence ID" value="TYO84195.1"/>
    <property type="molecule type" value="Genomic_DNA"/>
</dbReference>
<gene>
    <name evidence="1" type="ORF">LX74_03994</name>
</gene>
<evidence type="ECO:0000313" key="1">
    <source>
        <dbReference type="EMBL" id="TYO84195.1"/>
    </source>
</evidence>
<comment type="caution">
    <text evidence="1">The sequence shown here is derived from an EMBL/GenBank/DDBJ whole genome shotgun (WGS) entry which is preliminary data.</text>
</comment>
<keyword evidence="2" id="KW-1185">Reference proteome</keyword>
<name>A0ABY3NBH1_ELIMR</name>
<proteinExistence type="predicted"/>
<dbReference type="Proteomes" id="UP000324513">
    <property type="component" value="Unassembled WGS sequence"/>
</dbReference>
<organism evidence="1 2">
    <name type="scientific">Elizabethkingia miricola</name>
    <name type="common">Chryseobacterium miricola</name>
    <dbReference type="NCBI Taxonomy" id="172045"/>
    <lineage>
        <taxon>Bacteria</taxon>
        <taxon>Pseudomonadati</taxon>
        <taxon>Bacteroidota</taxon>
        <taxon>Flavobacteriia</taxon>
        <taxon>Flavobacteriales</taxon>
        <taxon>Weeksellaceae</taxon>
        <taxon>Elizabethkingia</taxon>
    </lineage>
</organism>
<reference evidence="1 2" key="1">
    <citation type="submission" date="2019-07" db="EMBL/GenBank/DDBJ databases">
        <title>Genomic Encyclopedia of Archaeal and Bacterial Type Strains, Phase II (KMG-II): from individual species to whole genera.</title>
        <authorList>
            <person name="Goeker M."/>
        </authorList>
    </citation>
    <scope>NUCLEOTIDE SEQUENCE [LARGE SCALE GENOMIC DNA]</scope>
    <source>
        <strain evidence="1 2">DSM 14571</strain>
    </source>
</reference>